<comment type="cofactor">
    <cofactor evidence="1 3">
        <name>pyridoxal 5'-phosphate</name>
        <dbReference type="ChEBI" id="CHEBI:597326"/>
    </cofactor>
</comment>
<accession>A0ABU5MY29</accession>
<dbReference type="InterPro" id="IPR015422">
    <property type="entry name" value="PyrdxlP-dep_Trfase_small"/>
</dbReference>
<evidence type="ECO:0000256" key="2">
    <source>
        <dbReference type="ARBA" id="ARBA00022898"/>
    </source>
</evidence>
<proteinExistence type="inferred from homology"/>
<evidence type="ECO:0000313" key="5">
    <source>
        <dbReference type="Proteomes" id="UP001290861"/>
    </source>
</evidence>
<name>A0ABU5MY29_9BACT</name>
<dbReference type="Gene3D" id="3.40.640.10">
    <property type="entry name" value="Type I PLP-dependent aspartate aminotransferase-like (Major domain)"/>
    <property type="match status" value="1"/>
</dbReference>
<dbReference type="GO" id="GO:0016740">
    <property type="term" value="F:transferase activity"/>
    <property type="evidence" value="ECO:0007669"/>
    <property type="project" value="UniProtKB-KW"/>
</dbReference>
<dbReference type="PANTHER" id="PTHR42699:SF1">
    <property type="entry name" value="CYSTATHIONINE GAMMA-SYNTHASE-RELATED"/>
    <property type="match status" value="1"/>
</dbReference>
<organism evidence="4 5">
    <name type="scientific">Pontiella agarivorans</name>
    <dbReference type="NCBI Taxonomy" id="3038953"/>
    <lineage>
        <taxon>Bacteria</taxon>
        <taxon>Pseudomonadati</taxon>
        <taxon>Kiritimatiellota</taxon>
        <taxon>Kiritimatiellia</taxon>
        <taxon>Kiritimatiellales</taxon>
        <taxon>Pontiellaceae</taxon>
        <taxon>Pontiella</taxon>
    </lineage>
</organism>
<comment type="caution">
    <text evidence="4">The sequence shown here is derived from an EMBL/GenBank/DDBJ whole genome shotgun (WGS) entry which is preliminary data.</text>
</comment>
<keyword evidence="2 3" id="KW-0663">Pyridoxal phosphate</keyword>
<dbReference type="Gene3D" id="3.90.1150.10">
    <property type="entry name" value="Aspartate Aminotransferase, domain 1"/>
    <property type="match status" value="1"/>
</dbReference>
<dbReference type="SUPFAM" id="SSF53383">
    <property type="entry name" value="PLP-dependent transferases"/>
    <property type="match status" value="1"/>
</dbReference>
<evidence type="ECO:0000256" key="1">
    <source>
        <dbReference type="ARBA" id="ARBA00001933"/>
    </source>
</evidence>
<keyword evidence="4" id="KW-0808">Transferase</keyword>
<reference evidence="4 5" key="1">
    <citation type="journal article" date="2024" name="Appl. Environ. Microbiol.">
        <title>Pontiella agarivorans sp. nov., a novel marine anaerobic bacterium capable of degrading macroalgal polysaccharides and fixing nitrogen.</title>
        <authorList>
            <person name="Liu N."/>
            <person name="Kivenson V."/>
            <person name="Peng X."/>
            <person name="Cui Z."/>
            <person name="Lankiewicz T.S."/>
            <person name="Gosselin K.M."/>
            <person name="English C.J."/>
            <person name="Blair E.M."/>
            <person name="O'Malley M.A."/>
            <person name="Valentine D.L."/>
        </authorList>
    </citation>
    <scope>NUCLEOTIDE SEQUENCE [LARGE SCALE GENOMIC DNA]</scope>
    <source>
        <strain evidence="4 5">NLcol2</strain>
    </source>
</reference>
<comment type="similarity">
    <text evidence="3">Belongs to the trans-sulfuration enzymes family.</text>
</comment>
<gene>
    <name evidence="4" type="ORF">P9H32_10105</name>
</gene>
<evidence type="ECO:0000313" key="4">
    <source>
        <dbReference type="EMBL" id="MDZ8118981.1"/>
    </source>
</evidence>
<sequence>MPQETLRKTPLCRAEDLGKPIPNTPHAVAMCLPRWQDVIGYEEKNPKTMEKLHLGYPRFFYHPLVEAAVHKFSKRSDECAQLYTTRDAAERCAAYLWVNDPSAEISIRKTDGSAVHLIAFPKKLAALAKAYWQHAGEGISSRCAEALLNGIPAPDADAEAEIIKKRIAEFSGAKAEDIYLFPSGMAAIHAAYIAVRKNRLDAPTAQFAFPYGDTLKLQEKFNPHRALFYNRGDAADLEQLEKDLSESSISGLFCEFPSNPLLTCVDLGKLRELADQFRFPVIIDETLGACINQNTLPASDISAISLTKFFSGTSDVMGGALILNEDSDFYQTLRRELRTIYEPEAFYGADVIQLEKDSRDFRERVEKTNRNAQALSEYLHRHPAVDSVFYPSLTDRETYDQFRRPDGGYGGLLSFVLKEPEKYTEAVYDRLEITKGPNLGTSFSLCCPFVLIAHYDELEWAEKAGASRWLIRISIGIEEPEDLIARLERALP</sequence>
<dbReference type="InterPro" id="IPR000277">
    <property type="entry name" value="Cys/Met-Metab_PyrdxlP-dep_enz"/>
</dbReference>
<protein>
    <submittedName>
        <fullName evidence="4">PLP-dependent transferase</fullName>
    </submittedName>
</protein>
<dbReference type="Pfam" id="PF01053">
    <property type="entry name" value="Cys_Met_Meta_PP"/>
    <property type="match status" value="1"/>
</dbReference>
<dbReference type="InterPro" id="IPR015421">
    <property type="entry name" value="PyrdxlP-dep_Trfase_major"/>
</dbReference>
<dbReference type="InterPro" id="IPR015424">
    <property type="entry name" value="PyrdxlP-dep_Trfase"/>
</dbReference>
<evidence type="ECO:0000256" key="3">
    <source>
        <dbReference type="RuleBase" id="RU362118"/>
    </source>
</evidence>
<dbReference type="EMBL" id="JARVCO010000010">
    <property type="protein sequence ID" value="MDZ8118981.1"/>
    <property type="molecule type" value="Genomic_DNA"/>
</dbReference>
<keyword evidence="5" id="KW-1185">Reference proteome</keyword>
<dbReference type="InterPro" id="IPR051750">
    <property type="entry name" value="Trans-sulfuration_enzymes"/>
</dbReference>
<dbReference type="Proteomes" id="UP001290861">
    <property type="component" value="Unassembled WGS sequence"/>
</dbReference>
<dbReference type="PANTHER" id="PTHR42699">
    <property type="match status" value="1"/>
</dbReference>